<gene>
    <name evidence="1" type="ORF">ACJIZ3_006665</name>
</gene>
<dbReference type="AlphaFoldDB" id="A0ABD3S8C3"/>
<evidence type="ECO:0000313" key="2">
    <source>
        <dbReference type="Proteomes" id="UP001634393"/>
    </source>
</evidence>
<evidence type="ECO:0000313" key="1">
    <source>
        <dbReference type="EMBL" id="KAL3820760.1"/>
    </source>
</evidence>
<name>A0ABD3S8C3_9LAMI</name>
<reference evidence="1 2" key="1">
    <citation type="submission" date="2024-12" db="EMBL/GenBank/DDBJ databases">
        <title>The unique morphological basis and parallel evolutionary history of personate flowers in Penstemon.</title>
        <authorList>
            <person name="Depatie T.H."/>
            <person name="Wessinger C.A."/>
        </authorList>
    </citation>
    <scope>NUCLEOTIDE SEQUENCE [LARGE SCALE GENOMIC DNA]</scope>
    <source>
        <strain evidence="1">WTNN_2</strain>
        <tissue evidence="1">Leaf</tissue>
    </source>
</reference>
<protein>
    <submittedName>
        <fullName evidence="1">Uncharacterized protein</fullName>
    </submittedName>
</protein>
<sequence length="40" mass="4709">MQLQNGPAIFEIRLQKNPFDTTHPKLEVLWSTSLFQLGYF</sequence>
<proteinExistence type="predicted"/>
<keyword evidence="2" id="KW-1185">Reference proteome</keyword>
<dbReference type="EMBL" id="JBJXBP010000007">
    <property type="protein sequence ID" value="KAL3820760.1"/>
    <property type="molecule type" value="Genomic_DNA"/>
</dbReference>
<organism evidence="1 2">
    <name type="scientific">Penstemon smallii</name>
    <dbReference type="NCBI Taxonomy" id="265156"/>
    <lineage>
        <taxon>Eukaryota</taxon>
        <taxon>Viridiplantae</taxon>
        <taxon>Streptophyta</taxon>
        <taxon>Embryophyta</taxon>
        <taxon>Tracheophyta</taxon>
        <taxon>Spermatophyta</taxon>
        <taxon>Magnoliopsida</taxon>
        <taxon>eudicotyledons</taxon>
        <taxon>Gunneridae</taxon>
        <taxon>Pentapetalae</taxon>
        <taxon>asterids</taxon>
        <taxon>lamiids</taxon>
        <taxon>Lamiales</taxon>
        <taxon>Plantaginaceae</taxon>
        <taxon>Cheloneae</taxon>
        <taxon>Penstemon</taxon>
    </lineage>
</organism>
<comment type="caution">
    <text evidence="1">The sequence shown here is derived from an EMBL/GenBank/DDBJ whole genome shotgun (WGS) entry which is preliminary data.</text>
</comment>
<accession>A0ABD3S8C3</accession>
<dbReference type="Proteomes" id="UP001634393">
    <property type="component" value="Unassembled WGS sequence"/>
</dbReference>